<gene>
    <name evidence="7" type="ORF">MAM_04416</name>
</gene>
<dbReference type="InterPro" id="IPR036259">
    <property type="entry name" value="MFS_trans_sf"/>
</dbReference>
<evidence type="ECO:0000256" key="4">
    <source>
        <dbReference type="ARBA" id="ARBA00023136"/>
    </source>
</evidence>
<evidence type="ECO:0000256" key="6">
    <source>
        <dbReference type="SAM" id="Phobius"/>
    </source>
</evidence>
<dbReference type="EMBL" id="AZHE01000009">
    <property type="protein sequence ID" value="KHN98027.1"/>
    <property type="molecule type" value="Genomic_DNA"/>
</dbReference>
<dbReference type="InterPro" id="IPR011701">
    <property type="entry name" value="MFS"/>
</dbReference>
<dbReference type="HOGENOM" id="CLU_012970_2_2_1"/>
<accession>A0A0B2WX69</accession>
<dbReference type="STRING" id="1081103.A0A0B2WX69"/>
<dbReference type="GO" id="GO:0022857">
    <property type="term" value="F:transmembrane transporter activity"/>
    <property type="evidence" value="ECO:0007669"/>
    <property type="project" value="InterPro"/>
</dbReference>
<evidence type="ECO:0000256" key="2">
    <source>
        <dbReference type="ARBA" id="ARBA00022692"/>
    </source>
</evidence>
<feature type="transmembrane region" description="Helical" evidence="6">
    <location>
        <begin position="214"/>
        <end position="233"/>
    </location>
</feature>
<dbReference type="PANTHER" id="PTHR23501:SF58">
    <property type="entry name" value="LOW AFFINITY HEME TRANSPORTER STR3"/>
    <property type="match status" value="1"/>
</dbReference>
<dbReference type="AlphaFoldDB" id="A0A0B2WX69"/>
<dbReference type="Gene3D" id="1.20.1250.20">
    <property type="entry name" value="MFS general substrate transporter like domains"/>
    <property type="match status" value="1"/>
</dbReference>
<reference evidence="7 8" key="1">
    <citation type="journal article" date="2014" name="Proc. Natl. Acad. Sci. U.S.A.">
        <title>Trajectory and genomic determinants of fungal-pathogen speciation and host adaptation.</title>
        <authorList>
            <person name="Hu X."/>
            <person name="Xiao G."/>
            <person name="Zheng P."/>
            <person name="Shang Y."/>
            <person name="Su Y."/>
            <person name="Zhang X."/>
            <person name="Liu X."/>
            <person name="Zhan S."/>
            <person name="St Leger R.J."/>
            <person name="Wang C."/>
        </authorList>
    </citation>
    <scope>NUCLEOTIDE SEQUENCE [LARGE SCALE GENOMIC DNA]</scope>
    <source>
        <strain evidence="7 8">ARSEF 1941</strain>
    </source>
</reference>
<dbReference type="SUPFAM" id="SSF103473">
    <property type="entry name" value="MFS general substrate transporter"/>
    <property type="match status" value="1"/>
</dbReference>
<comment type="subcellular location">
    <subcellularLocation>
        <location evidence="1">Membrane</location>
        <topology evidence="1">Multi-pass membrane protein</topology>
    </subcellularLocation>
</comment>
<feature type="region of interest" description="Disordered" evidence="5">
    <location>
        <begin position="1"/>
        <end position="29"/>
    </location>
</feature>
<dbReference type="Pfam" id="PF07690">
    <property type="entry name" value="MFS_1"/>
    <property type="match status" value="1"/>
</dbReference>
<name>A0A0B2WX69_METAS</name>
<feature type="transmembrane region" description="Helical" evidence="6">
    <location>
        <begin position="515"/>
        <end position="540"/>
    </location>
</feature>
<evidence type="ECO:0000256" key="1">
    <source>
        <dbReference type="ARBA" id="ARBA00004141"/>
    </source>
</evidence>
<feature type="transmembrane region" description="Helical" evidence="6">
    <location>
        <begin position="121"/>
        <end position="137"/>
    </location>
</feature>
<feature type="transmembrane region" description="Helical" evidence="6">
    <location>
        <begin position="426"/>
        <end position="445"/>
    </location>
</feature>
<dbReference type="PANTHER" id="PTHR23501">
    <property type="entry name" value="MAJOR FACILITATOR SUPERFAMILY"/>
    <property type="match status" value="1"/>
</dbReference>
<keyword evidence="8" id="KW-1185">Reference proteome</keyword>
<proteinExistence type="predicted"/>
<dbReference type="Proteomes" id="UP000030816">
    <property type="component" value="Unassembled WGS sequence"/>
</dbReference>
<evidence type="ECO:0000256" key="3">
    <source>
        <dbReference type="ARBA" id="ARBA00022989"/>
    </source>
</evidence>
<feature type="transmembrane region" description="Helical" evidence="6">
    <location>
        <begin position="451"/>
        <end position="470"/>
    </location>
</feature>
<evidence type="ECO:0000313" key="8">
    <source>
        <dbReference type="Proteomes" id="UP000030816"/>
    </source>
</evidence>
<sequence>MTSQSPPGSDITWSRQQNEDQATTSSADTVVQSQGVTRMEAIYRSTKTYKKGLWLVGGSVLVCAWAYSLDFATTQHYSVDVSSYYRQHSTVLSILGIVTSILSAVSKPFIAKVSDITSRPYTYVVALAFYVVGYVVAATSQSISAYVVGEAFVALGSSGIDLVNDIIVADLTPLEWRGFLGALLSTPFIINTWFAGKIVQAMLSRNQWRWGYGMFAIIMPAAVCPAIATLIYLDRKAKKAGTVSLASGSESQRIDKGAANQIGRAEIKVDTATMAMPESSWIKKLRRGLIEIDAFGLLLLGLGWTLFLLPFSLKTYAQNGWANPSLIAMFVVGGVLLIAYVIYEVKWAAMPSAPKRLMLNKTFIVCVIIEASYFGRSNSTSDTIPPTLNGGMTDAQFSVSASMRGLYWSSYVYITKPWSYQNWVYYNNSLTLALCVFSPLAGALQRWTHRYKTICIIGLCIKVLGMGIMLNGHKATVSTGALVMTQLLIGGGGSMAVVGTRVASQASVPHQDVALTISLLALWSRVGMAIGSAIASVVWANQMPKQLRKYLPARASDKDVKTLFNNIRKLRTAYDFDSDMKKGAIEAYQNALYYLLAPALGLAFVPLVAAFFMSNFYLGKQQNAVTNVGVDGLPLAEKDNNPDPRQASKSFKETIVGFWKTQGNER</sequence>
<feature type="transmembrane region" description="Helical" evidence="6">
    <location>
        <begin position="89"/>
        <end position="109"/>
    </location>
</feature>
<dbReference type="GO" id="GO:0005886">
    <property type="term" value="C:plasma membrane"/>
    <property type="evidence" value="ECO:0007669"/>
    <property type="project" value="TreeGrafter"/>
</dbReference>
<keyword evidence="4 6" id="KW-0472">Membrane</keyword>
<feature type="transmembrane region" description="Helical" evidence="6">
    <location>
        <begin position="482"/>
        <end position="503"/>
    </location>
</feature>
<dbReference type="RefSeq" id="XP_040679093.1">
    <property type="nucleotide sequence ID" value="XM_040823214.1"/>
</dbReference>
<evidence type="ECO:0000313" key="7">
    <source>
        <dbReference type="EMBL" id="KHN98027.1"/>
    </source>
</evidence>
<feature type="transmembrane region" description="Helical" evidence="6">
    <location>
        <begin position="325"/>
        <end position="345"/>
    </location>
</feature>
<feature type="transmembrane region" description="Helical" evidence="6">
    <location>
        <begin position="591"/>
        <end position="613"/>
    </location>
</feature>
<dbReference type="OrthoDB" id="2241241at2759"/>
<feature type="transmembrane region" description="Helical" evidence="6">
    <location>
        <begin position="52"/>
        <end position="69"/>
    </location>
</feature>
<keyword evidence="3 6" id="KW-1133">Transmembrane helix</keyword>
<protein>
    <submittedName>
        <fullName evidence="7">Major facilitator superfamily domain, general substrate transporter</fullName>
    </submittedName>
</protein>
<evidence type="ECO:0000256" key="5">
    <source>
        <dbReference type="SAM" id="MobiDB-lite"/>
    </source>
</evidence>
<dbReference type="GeneID" id="63738871"/>
<feature type="transmembrane region" description="Helical" evidence="6">
    <location>
        <begin position="292"/>
        <end position="313"/>
    </location>
</feature>
<keyword evidence="2 6" id="KW-0812">Transmembrane</keyword>
<organism evidence="7 8">
    <name type="scientific">Metarhizium album (strain ARSEF 1941)</name>
    <dbReference type="NCBI Taxonomy" id="1081103"/>
    <lineage>
        <taxon>Eukaryota</taxon>
        <taxon>Fungi</taxon>
        <taxon>Dikarya</taxon>
        <taxon>Ascomycota</taxon>
        <taxon>Pezizomycotina</taxon>
        <taxon>Sordariomycetes</taxon>
        <taxon>Hypocreomycetidae</taxon>
        <taxon>Hypocreales</taxon>
        <taxon>Clavicipitaceae</taxon>
        <taxon>Metarhizium</taxon>
    </lineage>
</organism>
<comment type="caution">
    <text evidence="7">The sequence shown here is derived from an EMBL/GenBank/DDBJ whole genome shotgun (WGS) entry which is preliminary data.</text>
</comment>